<keyword evidence="7 10" id="KW-1133">Transmembrane helix</keyword>
<feature type="transmembrane region" description="Helical" evidence="10">
    <location>
        <begin position="177"/>
        <end position="197"/>
    </location>
</feature>
<keyword evidence="8 10" id="KW-0472">Membrane</keyword>
<feature type="transmembrane region" description="Helical" evidence="10">
    <location>
        <begin position="447"/>
        <end position="468"/>
    </location>
</feature>
<evidence type="ECO:0000256" key="1">
    <source>
        <dbReference type="ARBA" id="ARBA00004429"/>
    </source>
</evidence>
<evidence type="ECO:0000256" key="4">
    <source>
        <dbReference type="ARBA" id="ARBA00022519"/>
    </source>
</evidence>
<evidence type="ECO:0000256" key="3">
    <source>
        <dbReference type="ARBA" id="ARBA00022475"/>
    </source>
</evidence>
<feature type="transmembrane region" description="Helical" evidence="10">
    <location>
        <begin position="423"/>
        <end position="441"/>
    </location>
</feature>
<dbReference type="RefSeq" id="WP_053819721.1">
    <property type="nucleotide sequence ID" value="NZ_CP006911.1"/>
</dbReference>
<dbReference type="PANTHER" id="PTHR43653:SF1">
    <property type="entry name" value="CYTOCHROME C-TYPE BIOGENESIS PROTEIN CCMF"/>
    <property type="match status" value="1"/>
</dbReference>
<dbReference type="GO" id="GO:0005886">
    <property type="term" value="C:plasma membrane"/>
    <property type="evidence" value="ECO:0007669"/>
    <property type="project" value="UniProtKB-SubCell"/>
</dbReference>
<dbReference type="PATRIC" id="fig|1125411.7.peg.410"/>
<dbReference type="Pfam" id="PF01578">
    <property type="entry name" value="Cytochrom_C_asm"/>
    <property type="match status" value="1"/>
</dbReference>
<evidence type="ECO:0000256" key="2">
    <source>
        <dbReference type="ARBA" id="ARBA00009186"/>
    </source>
</evidence>
<dbReference type="InterPro" id="IPR002541">
    <property type="entry name" value="Cyt_c_assembly"/>
</dbReference>
<dbReference type="EMBL" id="CP006911">
    <property type="protein sequence ID" value="ALE01500.1"/>
    <property type="molecule type" value="Genomic_DNA"/>
</dbReference>
<keyword evidence="4" id="KW-0997">Cell inner membrane</keyword>
<gene>
    <name evidence="13" type="ORF">W908_02075</name>
</gene>
<reference evidence="13 14" key="1">
    <citation type="journal article" date="2015" name="Genome Announc.">
        <title>Genome Sequence of 'Candidatus Thioglobus singularis' Strain PS1, a Mixotroph from the SUP05 Clade of Marine Gammaproteobacteria.</title>
        <authorList>
            <person name="Marshall K.T."/>
            <person name="Morris R.M."/>
        </authorList>
    </citation>
    <scope>NUCLEOTIDE SEQUENCE [LARGE SCALE GENOMIC DNA]</scope>
    <source>
        <strain evidence="13 14">PS1</strain>
    </source>
</reference>
<evidence type="ECO:0000259" key="11">
    <source>
        <dbReference type="Pfam" id="PF01578"/>
    </source>
</evidence>
<dbReference type="OrthoDB" id="9761451at2"/>
<evidence type="ECO:0000256" key="10">
    <source>
        <dbReference type="SAM" id="Phobius"/>
    </source>
</evidence>
<feature type="domain" description="Cytochrome c-type biogenesis protein CcmF C-terminal" evidence="12">
    <location>
        <begin position="315"/>
        <end position="627"/>
    </location>
</feature>
<feature type="transmembrane region" description="Helical" evidence="10">
    <location>
        <begin position="352"/>
        <end position="374"/>
    </location>
</feature>
<keyword evidence="14" id="KW-1185">Reference proteome</keyword>
<keyword evidence="3" id="KW-1003">Cell membrane</keyword>
<comment type="similarity">
    <text evidence="2">Belongs to the CcmF/CycK/Ccl1/NrfE/CcsA family.</text>
</comment>
<dbReference type="InterPro" id="IPR003568">
    <property type="entry name" value="Cyt_c_biogenesis_CcmF"/>
</dbReference>
<feature type="transmembrane region" description="Helical" evidence="10">
    <location>
        <begin position="480"/>
        <end position="500"/>
    </location>
</feature>
<accession>A0A0M4L4Q4</accession>
<dbReference type="GO" id="GO:0016829">
    <property type="term" value="F:lyase activity"/>
    <property type="evidence" value="ECO:0007669"/>
    <property type="project" value="UniProtKB-KW"/>
</dbReference>
<evidence type="ECO:0000259" key="12">
    <source>
        <dbReference type="Pfam" id="PF16327"/>
    </source>
</evidence>
<feature type="transmembrane region" description="Helical" evidence="10">
    <location>
        <begin position="209"/>
        <end position="229"/>
    </location>
</feature>
<dbReference type="Pfam" id="PF16327">
    <property type="entry name" value="CcmF_C"/>
    <property type="match status" value="1"/>
</dbReference>
<dbReference type="Proteomes" id="UP000068905">
    <property type="component" value="Chromosome"/>
</dbReference>
<dbReference type="AlphaFoldDB" id="A0A0M4L4Q4"/>
<keyword evidence="6" id="KW-0201">Cytochrome c-type biogenesis</keyword>
<feature type="transmembrane region" description="Helical" evidence="10">
    <location>
        <begin position="126"/>
        <end position="144"/>
    </location>
</feature>
<keyword evidence="13" id="KW-0456">Lyase</keyword>
<feature type="transmembrane region" description="Helical" evidence="10">
    <location>
        <begin position="96"/>
        <end position="114"/>
    </location>
</feature>
<dbReference type="InterPro" id="IPR032523">
    <property type="entry name" value="CcmF_C"/>
</dbReference>
<comment type="function">
    <text evidence="9">Required for the biogenesis of c-type cytochromes. Possible subunit of a heme lyase.</text>
</comment>
<evidence type="ECO:0000313" key="13">
    <source>
        <dbReference type="EMBL" id="ALE01500.1"/>
    </source>
</evidence>
<dbReference type="PRINTS" id="PR01411">
    <property type="entry name" value="CCMFBIOGNSIS"/>
</dbReference>
<evidence type="ECO:0000313" key="14">
    <source>
        <dbReference type="Proteomes" id="UP000068905"/>
    </source>
</evidence>
<name>A0A0M4L4Q4_9GAMM</name>
<feature type="transmembrane region" description="Helical" evidence="10">
    <location>
        <begin position="605"/>
        <end position="625"/>
    </location>
</feature>
<keyword evidence="5 10" id="KW-0812">Transmembrane</keyword>
<dbReference type="PANTHER" id="PTHR43653">
    <property type="entry name" value="CYTOCHROME C ASSEMBLY PROTEIN-RELATED"/>
    <property type="match status" value="1"/>
</dbReference>
<feature type="domain" description="Cytochrome c assembly protein" evidence="11">
    <location>
        <begin position="89"/>
        <end position="295"/>
    </location>
</feature>
<dbReference type="NCBIfam" id="TIGR00353">
    <property type="entry name" value="nrfE"/>
    <property type="match status" value="1"/>
</dbReference>
<dbReference type="GO" id="GO:0020037">
    <property type="term" value="F:heme binding"/>
    <property type="evidence" value="ECO:0007669"/>
    <property type="project" value="InterPro"/>
</dbReference>
<protein>
    <submittedName>
        <fullName evidence="13">Heme lyase subunit CcmF</fullName>
    </submittedName>
</protein>
<comment type="subcellular location">
    <subcellularLocation>
        <location evidence="1">Cell inner membrane</location>
        <topology evidence="1">Multi-pass membrane protein</topology>
    </subcellularLocation>
</comment>
<feature type="transmembrane region" description="Helical" evidence="10">
    <location>
        <begin position="249"/>
        <end position="265"/>
    </location>
</feature>
<evidence type="ECO:0000256" key="8">
    <source>
        <dbReference type="ARBA" id="ARBA00023136"/>
    </source>
</evidence>
<feature type="transmembrane region" description="Helical" evidence="10">
    <location>
        <begin position="274"/>
        <end position="292"/>
    </location>
</feature>
<feature type="transmembrane region" description="Helical" evidence="10">
    <location>
        <begin position="6"/>
        <end position="29"/>
    </location>
</feature>
<dbReference type="STRING" id="1125411.W908_02075"/>
<feature type="transmembrane region" description="Helical" evidence="10">
    <location>
        <begin position="41"/>
        <end position="62"/>
    </location>
</feature>
<sequence>MLIEVGHFALVLALIISVLLIVVPSIGLYQNKTSLAQLARPLVWAQGFWIALAFFVLVGAFLSNDFSVKYVADNSNTQLPILFKASAVWGSHEGSLLLWVFVLSLWTVAVSIFSKKIPSDLINQTLVVLGAISFGFLLFLLFTSNPFERLMMPPLEGRELNPLLQDFGLAVHPPMLYMGYVGLAIPFAFVLSALIRGQLDSTWIRWTRPWALVSWSFLTVGITLGSWWAYYELGWGGWWFWDPVENASFMPWLVATALVHSLSVSEKRGAFKQWTVLLAIGGFSLSLLGTFLVRSGVLTSVHAFATDPTRGLFILIFLFIVIGGSLILYTWRSSLLQQSNPFSLLSRETGLLINNILLVTAMLSVLLGTLYPLILDTLNLGKISVGAPYFNAVFVPIMIPGVIALAVFPYMRWKKDSLSRVFNLLKFEWICVVLLTFLSWVFITDNIFVLVAVGLFIWVVNHVLVLFIKRLRSKAKLSMSFIGMILAHLGIAVFVLGATVTTQLGIEKDIKMNIGETQTIAGHDFVFNGVSPHSRENYSGFIGDITVFKNTKKVAQLSPEKRYYQTGMPMTEASIDPSITRDLYVALGEGLGDGAWSVRIYYKPLVRWIWLGGLMIALGALFAAIDRRYFLRVKS</sequence>
<evidence type="ECO:0000256" key="6">
    <source>
        <dbReference type="ARBA" id="ARBA00022748"/>
    </source>
</evidence>
<evidence type="ECO:0000256" key="9">
    <source>
        <dbReference type="ARBA" id="ARBA00037230"/>
    </source>
</evidence>
<evidence type="ECO:0000256" key="7">
    <source>
        <dbReference type="ARBA" id="ARBA00022989"/>
    </source>
</evidence>
<evidence type="ECO:0000256" key="5">
    <source>
        <dbReference type="ARBA" id="ARBA00022692"/>
    </source>
</evidence>
<proteinExistence type="inferred from homology"/>
<feature type="transmembrane region" description="Helical" evidence="10">
    <location>
        <begin position="389"/>
        <end position="411"/>
    </location>
</feature>
<dbReference type="NCBIfam" id="NF007691">
    <property type="entry name" value="PRK10369.1"/>
    <property type="match status" value="1"/>
</dbReference>
<dbReference type="GO" id="GO:0015232">
    <property type="term" value="F:heme transmembrane transporter activity"/>
    <property type="evidence" value="ECO:0007669"/>
    <property type="project" value="InterPro"/>
</dbReference>
<feature type="transmembrane region" description="Helical" evidence="10">
    <location>
        <begin position="312"/>
        <end position="331"/>
    </location>
</feature>
<dbReference type="GO" id="GO:0017004">
    <property type="term" value="P:cytochrome complex assembly"/>
    <property type="evidence" value="ECO:0007669"/>
    <property type="project" value="UniProtKB-KW"/>
</dbReference>
<dbReference type="KEGG" id="tsn:W908_02075"/>
<organism evidence="13 14">
    <name type="scientific">Candidatus Pseudothioglobus singularis PS1</name>
    <dbReference type="NCBI Taxonomy" id="1125411"/>
    <lineage>
        <taxon>Bacteria</taxon>
        <taxon>Pseudomonadati</taxon>
        <taxon>Pseudomonadota</taxon>
        <taxon>Gammaproteobacteria</taxon>
        <taxon>Candidatus Pseudothioglobaceae</taxon>
        <taxon>Candidatus Pseudothioglobus</taxon>
    </lineage>
</organism>
<dbReference type="InterPro" id="IPR003567">
    <property type="entry name" value="Cyt_c_biogenesis"/>
</dbReference>
<dbReference type="PRINTS" id="PR01410">
    <property type="entry name" value="CCBIOGENESIS"/>
</dbReference>